<accession>A0A6M4WW16</accession>
<gene>
    <name evidence="1" type="ORF">G9272_34105</name>
</gene>
<organism evidence="1 2">
    <name type="scientific">Streptomyces asoensis</name>
    <dbReference type="NCBI Taxonomy" id="249586"/>
    <lineage>
        <taxon>Bacteria</taxon>
        <taxon>Bacillati</taxon>
        <taxon>Actinomycetota</taxon>
        <taxon>Actinomycetes</taxon>
        <taxon>Kitasatosporales</taxon>
        <taxon>Streptomycetaceae</taxon>
        <taxon>Streptomyces</taxon>
    </lineage>
</organism>
<dbReference type="AlphaFoldDB" id="A0A6M4WW16"/>
<dbReference type="Proteomes" id="UP000502665">
    <property type="component" value="Chromosome"/>
</dbReference>
<proteinExistence type="predicted"/>
<dbReference type="EMBL" id="CP049838">
    <property type="protein sequence ID" value="QJT04714.1"/>
    <property type="molecule type" value="Genomic_DNA"/>
</dbReference>
<evidence type="ECO:0000313" key="2">
    <source>
        <dbReference type="Proteomes" id="UP000502665"/>
    </source>
</evidence>
<evidence type="ECO:0000313" key="1">
    <source>
        <dbReference type="EMBL" id="QJT04714.1"/>
    </source>
</evidence>
<name>A0A6M4WW16_9ACTN</name>
<dbReference type="RefSeq" id="WP_171400040.1">
    <property type="nucleotide sequence ID" value="NZ_CP049838.1"/>
</dbReference>
<protein>
    <submittedName>
        <fullName evidence="1">Uncharacterized protein</fullName>
    </submittedName>
</protein>
<reference evidence="1" key="1">
    <citation type="submission" date="2020-03" db="EMBL/GenBank/DDBJ databases">
        <title>Molecular networking-based the target discovery of potent antiproliferative macrolactams: 5/6/7/16 polycyclic ansamycins and glycosylated trienomycin from Streptomyces cacaoi subsp. asoensis.</title>
        <authorList>
            <person name="Liu L.-L."/>
        </authorList>
    </citation>
    <scope>NUCLEOTIDE SEQUENCE [LARGE SCALE GENOMIC DNA]</scope>
    <source>
        <strain evidence="1">H2S5</strain>
    </source>
</reference>
<keyword evidence="2" id="KW-1185">Reference proteome</keyword>
<sequence>MTLLVERQRRRLSDAQLRFQQLSPAVHDGSATPEQNAEHGTLTARLRRFPSTGNPLPTRTGNILRAAETRPTDKYGLDAVAVWPHLWLLLPDTTRKDIATARLSLDASSAACVWGLAFTAFAPWTLWAVPVGLTAAVAALAGWVPERAETYADLVEASFDLHRGALYGQLRWPLPGNPQDERVQGRRVTTYLVRGLGGSTPPFTP</sequence>